<keyword evidence="3 5" id="KW-0560">Oxidoreductase</keyword>
<evidence type="ECO:0000256" key="3">
    <source>
        <dbReference type="ARBA" id="ARBA00023002"/>
    </source>
</evidence>
<proteinExistence type="inferred from homology"/>
<comment type="similarity">
    <text evidence="1 5">Belongs to the D-isomer specific 2-hydroxyacid dehydrogenase family.</text>
</comment>
<dbReference type="SUPFAM" id="SSF52283">
    <property type="entry name" value="Formate/glycerate dehydrogenase catalytic domain-like"/>
    <property type="match status" value="1"/>
</dbReference>
<dbReference type="Gene3D" id="3.40.50.720">
    <property type="entry name" value="NAD(P)-binding Rossmann-like Domain"/>
    <property type="match status" value="2"/>
</dbReference>
<evidence type="ECO:0000256" key="4">
    <source>
        <dbReference type="ARBA" id="ARBA00023027"/>
    </source>
</evidence>
<dbReference type="GO" id="GO:0051287">
    <property type="term" value="F:NAD binding"/>
    <property type="evidence" value="ECO:0007669"/>
    <property type="project" value="InterPro"/>
</dbReference>
<dbReference type="GO" id="GO:0030267">
    <property type="term" value="F:glyoxylate reductase (NADPH) activity"/>
    <property type="evidence" value="ECO:0007669"/>
    <property type="project" value="TreeGrafter"/>
</dbReference>
<dbReference type="Pfam" id="PF00389">
    <property type="entry name" value="2-Hacid_dh"/>
    <property type="match status" value="1"/>
</dbReference>
<organism evidence="8 9">
    <name type="scientific">Cryobacterium arcticum</name>
    <dbReference type="NCBI Taxonomy" id="670052"/>
    <lineage>
        <taxon>Bacteria</taxon>
        <taxon>Bacillati</taxon>
        <taxon>Actinomycetota</taxon>
        <taxon>Actinomycetes</taxon>
        <taxon>Micrococcales</taxon>
        <taxon>Microbacteriaceae</taxon>
        <taxon>Cryobacterium</taxon>
    </lineage>
</organism>
<evidence type="ECO:0000256" key="5">
    <source>
        <dbReference type="RuleBase" id="RU003719"/>
    </source>
</evidence>
<keyword evidence="2" id="KW-0521">NADP</keyword>
<keyword evidence="9" id="KW-1185">Reference proteome</keyword>
<dbReference type="InterPro" id="IPR050223">
    <property type="entry name" value="D-isomer_2-hydroxyacid_DH"/>
</dbReference>
<evidence type="ECO:0000313" key="9">
    <source>
        <dbReference type="Proteomes" id="UP000246722"/>
    </source>
</evidence>
<feature type="domain" description="D-isomer specific 2-hydroxyacid dehydrogenase catalytic" evidence="6">
    <location>
        <begin position="45"/>
        <end position="310"/>
    </location>
</feature>
<dbReference type="InterPro" id="IPR036291">
    <property type="entry name" value="NAD(P)-bd_dom_sf"/>
</dbReference>
<dbReference type="SUPFAM" id="SSF51735">
    <property type="entry name" value="NAD(P)-binding Rossmann-fold domains"/>
    <property type="match status" value="1"/>
</dbReference>
<evidence type="ECO:0000259" key="6">
    <source>
        <dbReference type="Pfam" id="PF00389"/>
    </source>
</evidence>
<dbReference type="CDD" id="cd12156">
    <property type="entry name" value="HPPR"/>
    <property type="match status" value="1"/>
</dbReference>
<keyword evidence="4" id="KW-0520">NAD</keyword>
<dbReference type="GO" id="GO:0016618">
    <property type="term" value="F:hydroxypyruvate reductase [NAD(P)H] activity"/>
    <property type="evidence" value="ECO:0007669"/>
    <property type="project" value="TreeGrafter"/>
</dbReference>
<reference evidence="8 9" key="1">
    <citation type="submission" date="2018-05" db="EMBL/GenBank/DDBJ databases">
        <title>Genetic diversity of glacier-inhabiting Cryobacterium bacteria in China and description of Cryobacterium mengkeensis sp. nov. and Arthrobacter glacialis sp. nov.</title>
        <authorList>
            <person name="Liu Q."/>
            <person name="Xin Y.-H."/>
        </authorList>
    </citation>
    <scope>NUCLEOTIDE SEQUENCE [LARGE SCALE GENOMIC DNA]</scope>
    <source>
        <strain evidence="8 9">SK-1</strain>
    </source>
</reference>
<protein>
    <submittedName>
        <fullName evidence="8">Hydroxyacid dehydrogenase</fullName>
    </submittedName>
</protein>
<dbReference type="PROSITE" id="PS00065">
    <property type="entry name" value="D_2_HYDROXYACID_DH_1"/>
    <property type="match status" value="1"/>
</dbReference>
<dbReference type="InterPro" id="IPR006139">
    <property type="entry name" value="D-isomer_2_OHA_DH_cat_dom"/>
</dbReference>
<evidence type="ECO:0000259" key="7">
    <source>
        <dbReference type="Pfam" id="PF02826"/>
    </source>
</evidence>
<dbReference type="OrthoDB" id="117809at2"/>
<dbReference type="InterPro" id="IPR006140">
    <property type="entry name" value="D-isomer_DH_NAD-bd"/>
</dbReference>
<dbReference type="Pfam" id="PF02826">
    <property type="entry name" value="2-Hacid_dh_C"/>
    <property type="match status" value="1"/>
</dbReference>
<dbReference type="FunFam" id="3.40.50.720:FF:000213">
    <property type="entry name" value="Putative 2-hydroxyacid dehydrogenase"/>
    <property type="match status" value="1"/>
</dbReference>
<evidence type="ECO:0000256" key="2">
    <source>
        <dbReference type="ARBA" id="ARBA00022857"/>
    </source>
</evidence>
<gene>
    <name evidence="8" type="ORF">CTB96_05035</name>
</gene>
<evidence type="ECO:0000256" key="1">
    <source>
        <dbReference type="ARBA" id="ARBA00005854"/>
    </source>
</evidence>
<sequence length="311" mass="31856">MSGAVLQVGPLLPALQTEITAEFAARRLPDDGTRAAFLAQFGAGIRLAVTSGKVGVDAALIDALPNLAAIVNFGVGYDTTDVGAARARGIGVSNTPDVLTDCVADTALALLLDVFRRITVADNFLRAGSWSAGNFPLATRFSGTRIGIVGLGRIGGAIATRLEGFGCTISYHNRNAVPGSPYAYAASITELAAGCDALVVAAAGGPDSERIITAEVLTALGPRGYLVNIARGSVVDEPALVDALLAGRIAGAGLDVFADEPRVPAALLGLKNVVLLPHIASGTHETRRAMADLTIENMRSFQADGTLVTPV</sequence>
<name>A0A318A5F5_9MICO</name>
<feature type="domain" description="D-isomer specific 2-hydroxyacid dehydrogenase NAD-binding" evidence="7">
    <location>
        <begin position="108"/>
        <end position="280"/>
    </location>
</feature>
<comment type="caution">
    <text evidence="8">The sequence shown here is derived from an EMBL/GenBank/DDBJ whole genome shotgun (WGS) entry which is preliminary data.</text>
</comment>
<dbReference type="GO" id="GO:0005829">
    <property type="term" value="C:cytosol"/>
    <property type="evidence" value="ECO:0007669"/>
    <property type="project" value="TreeGrafter"/>
</dbReference>
<dbReference type="PANTHER" id="PTHR10996:SF178">
    <property type="entry name" value="2-HYDROXYACID DEHYDROGENASE YGL185C-RELATED"/>
    <property type="match status" value="1"/>
</dbReference>
<accession>A0A318A5F5</accession>
<dbReference type="InterPro" id="IPR029752">
    <property type="entry name" value="D-isomer_DH_CS1"/>
</dbReference>
<dbReference type="PANTHER" id="PTHR10996">
    <property type="entry name" value="2-HYDROXYACID DEHYDROGENASE-RELATED"/>
    <property type="match status" value="1"/>
</dbReference>
<dbReference type="EMBL" id="QHLY01000005">
    <property type="protein sequence ID" value="PXA72430.1"/>
    <property type="molecule type" value="Genomic_DNA"/>
</dbReference>
<evidence type="ECO:0000313" key="8">
    <source>
        <dbReference type="EMBL" id="PXA72430.1"/>
    </source>
</evidence>
<dbReference type="Proteomes" id="UP000246722">
    <property type="component" value="Unassembled WGS sequence"/>
</dbReference>
<dbReference type="AlphaFoldDB" id="A0A318A5F5"/>